<evidence type="ECO:0000313" key="2">
    <source>
        <dbReference type="Proteomes" id="UP000700596"/>
    </source>
</evidence>
<evidence type="ECO:0008006" key="3">
    <source>
        <dbReference type="Google" id="ProtNLM"/>
    </source>
</evidence>
<name>A0A9P9DY79_9PLEO</name>
<dbReference type="InterPro" id="IPR019587">
    <property type="entry name" value="Polyketide_cyclase/dehydratase"/>
</dbReference>
<dbReference type="InterPro" id="IPR023393">
    <property type="entry name" value="START-like_dom_sf"/>
</dbReference>
<gene>
    <name evidence="1" type="ORF">B0J11DRAFT_297932</name>
</gene>
<proteinExistence type="predicted"/>
<dbReference type="PANTHER" id="PTHR36166:SF1">
    <property type="entry name" value="SRPBCC DOMAIN-CONTAINING PROTEIN"/>
    <property type="match status" value="1"/>
</dbReference>
<keyword evidence="2" id="KW-1185">Reference proteome</keyword>
<sequence>MVHVEIDIDASPEQVRAVVLDFAQYSSWHTGFMTNFRILPTTKPGLSLVAGDGMVVDFPGMKDFPVTVTRNDAEEFSWYGSRFLGIFQGNHYFKFESVGGEGKKTRFVHAEEHLGPVKVMFKEGWPLNKGTTELFDKYAKDLKKRVEGVK</sequence>
<organism evidence="1 2">
    <name type="scientific">Dendryphion nanum</name>
    <dbReference type="NCBI Taxonomy" id="256645"/>
    <lineage>
        <taxon>Eukaryota</taxon>
        <taxon>Fungi</taxon>
        <taxon>Dikarya</taxon>
        <taxon>Ascomycota</taxon>
        <taxon>Pezizomycotina</taxon>
        <taxon>Dothideomycetes</taxon>
        <taxon>Pleosporomycetidae</taxon>
        <taxon>Pleosporales</taxon>
        <taxon>Torulaceae</taxon>
        <taxon>Dendryphion</taxon>
    </lineage>
</organism>
<reference evidence="1" key="1">
    <citation type="journal article" date="2021" name="Nat. Commun.">
        <title>Genetic determinants of endophytism in the Arabidopsis root mycobiome.</title>
        <authorList>
            <person name="Mesny F."/>
            <person name="Miyauchi S."/>
            <person name="Thiergart T."/>
            <person name="Pickel B."/>
            <person name="Atanasova L."/>
            <person name="Karlsson M."/>
            <person name="Huettel B."/>
            <person name="Barry K.W."/>
            <person name="Haridas S."/>
            <person name="Chen C."/>
            <person name="Bauer D."/>
            <person name="Andreopoulos W."/>
            <person name="Pangilinan J."/>
            <person name="LaButti K."/>
            <person name="Riley R."/>
            <person name="Lipzen A."/>
            <person name="Clum A."/>
            <person name="Drula E."/>
            <person name="Henrissat B."/>
            <person name="Kohler A."/>
            <person name="Grigoriev I.V."/>
            <person name="Martin F.M."/>
            <person name="Hacquard S."/>
        </authorList>
    </citation>
    <scope>NUCLEOTIDE SEQUENCE</scope>
    <source>
        <strain evidence="1">MPI-CAGE-CH-0243</strain>
    </source>
</reference>
<dbReference type="CDD" id="cd07822">
    <property type="entry name" value="SRPBCC_4"/>
    <property type="match status" value="1"/>
</dbReference>
<comment type="caution">
    <text evidence="1">The sequence shown here is derived from an EMBL/GenBank/DDBJ whole genome shotgun (WGS) entry which is preliminary data.</text>
</comment>
<dbReference type="EMBL" id="JAGMWT010000006">
    <property type="protein sequence ID" value="KAH7127229.1"/>
    <property type="molecule type" value="Genomic_DNA"/>
</dbReference>
<dbReference type="Proteomes" id="UP000700596">
    <property type="component" value="Unassembled WGS sequence"/>
</dbReference>
<dbReference type="Pfam" id="PF10604">
    <property type="entry name" value="Polyketide_cyc2"/>
    <property type="match status" value="1"/>
</dbReference>
<evidence type="ECO:0000313" key="1">
    <source>
        <dbReference type="EMBL" id="KAH7127229.1"/>
    </source>
</evidence>
<dbReference type="OrthoDB" id="509124at2759"/>
<dbReference type="SUPFAM" id="SSF55961">
    <property type="entry name" value="Bet v1-like"/>
    <property type="match status" value="1"/>
</dbReference>
<protein>
    <recommendedName>
        <fullName evidence="3">SRPBCC domain-containing protein</fullName>
    </recommendedName>
</protein>
<accession>A0A9P9DY79</accession>
<dbReference type="PANTHER" id="PTHR36166">
    <property type="entry name" value="CHROMOSOME 9, WHOLE GENOME SHOTGUN SEQUENCE"/>
    <property type="match status" value="1"/>
</dbReference>
<dbReference type="AlphaFoldDB" id="A0A9P9DY79"/>
<dbReference type="Gene3D" id="3.30.530.20">
    <property type="match status" value="1"/>
</dbReference>